<comment type="subunit">
    <text evidence="4">Part of the Bam complex.</text>
</comment>
<dbReference type="InterPro" id="IPR002372">
    <property type="entry name" value="PQQ_rpt_dom"/>
</dbReference>
<dbReference type="InterPro" id="IPR018391">
    <property type="entry name" value="PQQ_b-propeller_rpt"/>
</dbReference>
<dbReference type="Pfam" id="PF13360">
    <property type="entry name" value="PQQ_2"/>
    <property type="match status" value="1"/>
</dbReference>
<dbReference type="InterPro" id="IPR015943">
    <property type="entry name" value="WD40/YVTN_repeat-like_dom_sf"/>
</dbReference>
<keyword evidence="2 4" id="KW-0472">Membrane</keyword>
<evidence type="ECO:0000256" key="1">
    <source>
        <dbReference type="ARBA" id="ARBA00022729"/>
    </source>
</evidence>
<dbReference type="InterPro" id="IPR017687">
    <property type="entry name" value="BamB"/>
</dbReference>
<organism evidence="6 7">
    <name type="scientific">Psychrobacter piscatorii</name>
    <dbReference type="NCBI Taxonomy" id="554343"/>
    <lineage>
        <taxon>Bacteria</taxon>
        <taxon>Pseudomonadati</taxon>
        <taxon>Pseudomonadota</taxon>
        <taxon>Gammaproteobacteria</taxon>
        <taxon>Moraxellales</taxon>
        <taxon>Moraxellaceae</taxon>
        <taxon>Psychrobacter</taxon>
    </lineage>
</organism>
<dbReference type="GO" id="GO:0009279">
    <property type="term" value="C:cell outer membrane"/>
    <property type="evidence" value="ECO:0007669"/>
    <property type="project" value="UniProtKB-SubCell"/>
</dbReference>
<dbReference type="Proteomes" id="UP000051202">
    <property type="component" value="Unassembled WGS sequence"/>
</dbReference>
<comment type="function">
    <text evidence="4">Part of the outer membrane protein assembly complex, which is involved in assembly and insertion of beta-barrel proteins into the outer membrane.</text>
</comment>
<keyword evidence="3 4" id="KW-0998">Cell outer membrane</keyword>
<dbReference type="STRING" id="554343.AS194_09625"/>
<comment type="subcellular location">
    <subcellularLocation>
        <location evidence="4">Cell outer membrane</location>
    </subcellularLocation>
</comment>
<dbReference type="RefSeq" id="WP_058025088.1">
    <property type="nucleotide sequence ID" value="NZ_LNDJ01000078.1"/>
</dbReference>
<dbReference type="PANTHER" id="PTHR34512">
    <property type="entry name" value="CELL SURFACE PROTEIN"/>
    <property type="match status" value="1"/>
</dbReference>
<gene>
    <name evidence="4" type="primary">bamB</name>
    <name evidence="6" type="ORF">AS194_09625</name>
</gene>
<dbReference type="GO" id="GO:0043165">
    <property type="term" value="P:Gram-negative-bacterium-type cell outer membrane assembly"/>
    <property type="evidence" value="ECO:0007669"/>
    <property type="project" value="UniProtKB-UniRule"/>
</dbReference>
<comment type="similarity">
    <text evidence="4">Belongs to the BamB family.</text>
</comment>
<feature type="domain" description="Pyrrolo-quinoline quinone repeat" evidence="5">
    <location>
        <begin position="101"/>
        <end position="332"/>
    </location>
</feature>
<evidence type="ECO:0000313" key="7">
    <source>
        <dbReference type="Proteomes" id="UP000051202"/>
    </source>
</evidence>
<comment type="caution">
    <text evidence="6">The sequence shown here is derived from an EMBL/GenBank/DDBJ whole genome shotgun (WGS) entry which is preliminary data.</text>
</comment>
<dbReference type="EMBL" id="LNDJ01000078">
    <property type="protein sequence ID" value="KRU22153.1"/>
    <property type="molecule type" value="Genomic_DNA"/>
</dbReference>
<protein>
    <recommendedName>
        <fullName evidence="4">Outer membrane protein assembly factor BamB</fullName>
    </recommendedName>
</protein>
<dbReference type="NCBIfam" id="TIGR03300">
    <property type="entry name" value="assembly_YfgL"/>
    <property type="match status" value="1"/>
</dbReference>
<dbReference type="HAMAP" id="MF_00923">
    <property type="entry name" value="OM_assembly_BamB"/>
    <property type="match status" value="1"/>
</dbReference>
<evidence type="ECO:0000256" key="4">
    <source>
        <dbReference type="HAMAP-Rule" id="MF_00923"/>
    </source>
</evidence>
<dbReference type="InterPro" id="IPR011047">
    <property type="entry name" value="Quinoprotein_ADH-like_sf"/>
</dbReference>
<keyword evidence="1 4" id="KW-0732">Signal</keyword>
<dbReference type="PANTHER" id="PTHR34512:SF30">
    <property type="entry name" value="OUTER MEMBRANE PROTEIN ASSEMBLY FACTOR BAMB"/>
    <property type="match status" value="1"/>
</dbReference>
<dbReference type="Gene3D" id="2.130.10.10">
    <property type="entry name" value="YVTN repeat-like/Quinoprotein amine dehydrogenase"/>
    <property type="match status" value="1"/>
</dbReference>
<accession>A0A0T6DQD8</accession>
<name>A0A0T6DQD8_9GAMM</name>
<reference evidence="6 7" key="1">
    <citation type="submission" date="2015-11" db="EMBL/GenBank/DDBJ databases">
        <title>Permanent draft genome of Psychrobacter piscatorii LQ58.</title>
        <authorList>
            <person name="Zhou M."/>
            <person name="Dong B."/>
            <person name="Liu Q."/>
        </authorList>
    </citation>
    <scope>NUCLEOTIDE SEQUENCE [LARGE SCALE GENOMIC DNA]</scope>
    <source>
        <strain evidence="6 7">LQ58</strain>
    </source>
</reference>
<evidence type="ECO:0000256" key="3">
    <source>
        <dbReference type="ARBA" id="ARBA00023237"/>
    </source>
</evidence>
<sequence>MTQSIRSSKMLKTTLSSQTIKKTVMHVAVLAVMSTAVIGCNRGIKPVVNDPVKLVQIAQPISVLQPVFSTDVGNKKASKKDPLDLQVGYANGQIVTASRGGDLIGFNQAGERLWSINVGDQITGGVALDALSQTAVVSTRNGQVMAFDTTTGAKRWQQQLSGSVLSPALISNNRVVLSANDGFLHGLSLQTGESVWQFATQVPAISVRGSAAPTLLDNETALLATADGRLHAVTVDNGLPKWSRRVGIGSGSSEVERMSDVDGKPIVDKNQLFAISYSGQLLGIDLASRQVMFVNELASLKALAVNPQQVVATSLDGKVVAYDRNSGETLWESEALAYRNLTNPVMIGNYIAVGDFDGVVHLFDPATGNIVSRVQTKGALTNLQVQGNRLMTQSTSGQVAIWQLTR</sequence>
<dbReference type="SUPFAM" id="SSF50998">
    <property type="entry name" value="Quinoprotein alcohol dehydrogenase-like"/>
    <property type="match status" value="1"/>
</dbReference>
<evidence type="ECO:0000256" key="2">
    <source>
        <dbReference type="ARBA" id="ARBA00023136"/>
    </source>
</evidence>
<proteinExistence type="inferred from homology"/>
<dbReference type="GO" id="GO:0051205">
    <property type="term" value="P:protein insertion into membrane"/>
    <property type="evidence" value="ECO:0007669"/>
    <property type="project" value="UniProtKB-UniRule"/>
</dbReference>
<evidence type="ECO:0000313" key="6">
    <source>
        <dbReference type="EMBL" id="KRU22153.1"/>
    </source>
</evidence>
<dbReference type="SMART" id="SM00564">
    <property type="entry name" value="PQQ"/>
    <property type="match status" value="6"/>
</dbReference>
<dbReference type="AlphaFoldDB" id="A0A0T6DQD8"/>
<keyword evidence="7" id="KW-1185">Reference proteome</keyword>
<evidence type="ECO:0000259" key="5">
    <source>
        <dbReference type="Pfam" id="PF13360"/>
    </source>
</evidence>